<name>A0A8E2JA61_9PEZI</name>
<feature type="region of interest" description="Disordered" evidence="1">
    <location>
        <begin position="1"/>
        <end position="49"/>
    </location>
</feature>
<reference evidence="3 4" key="1">
    <citation type="journal article" date="2016" name="Nat. Commun.">
        <title>Ectomycorrhizal ecology is imprinted in the genome of the dominant symbiotic fungus Cenococcum geophilum.</title>
        <authorList>
            <consortium name="DOE Joint Genome Institute"/>
            <person name="Peter M."/>
            <person name="Kohler A."/>
            <person name="Ohm R.A."/>
            <person name="Kuo A."/>
            <person name="Krutzmann J."/>
            <person name="Morin E."/>
            <person name="Arend M."/>
            <person name="Barry K.W."/>
            <person name="Binder M."/>
            <person name="Choi C."/>
            <person name="Clum A."/>
            <person name="Copeland A."/>
            <person name="Grisel N."/>
            <person name="Haridas S."/>
            <person name="Kipfer T."/>
            <person name="LaButti K."/>
            <person name="Lindquist E."/>
            <person name="Lipzen A."/>
            <person name="Maire R."/>
            <person name="Meier B."/>
            <person name="Mihaltcheva S."/>
            <person name="Molinier V."/>
            <person name="Murat C."/>
            <person name="Poggeler S."/>
            <person name="Quandt C.A."/>
            <person name="Sperisen C."/>
            <person name="Tritt A."/>
            <person name="Tisserant E."/>
            <person name="Crous P.W."/>
            <person name="Henrissat B."/>
            <person name="Nehls U."/>
            <person name="Egli S."/>
            <person name="Spatafora J.W."/>
            <person name="Grigoriev I.V."/>
            <person name="Martin F.M."/>
        </authorList>
    </citation>
    <scope>NUCLEOTIDE SEQUENCE [LARGE SCALE GENOMIC DNA]</scope>
    <source>
        <strain evidence="3 4">CBS 459.81</strain>
    </source>
</reference>
<keyword evidence="2" id="KW-0812">Transmembrane</keyword>
<evidence type="ECO:0000256" key="2">
    <source>
        <dbReference type="SAM" id="Phobius"/>
    </source>
</evidence>
<protein>
    <submittedName>
        <fullName evidence="3">Uncharacterized protein</fullName>
    </submittedName>
</protein>
<dbReference type="EMBL" id="KV745474">
    <property type="protein sequence ID" value="OCK74464.1"/>
    <property type="molecule type" value="Genomic_DNA"/>
</dbReference>
<organism evidence="3 4">
    <name type="scientific">Lepidopterella palustris CBS 459.81</name>
    <dbReference type="NCBI Taxonomy" id="1314670"/>
    <lineage>
        <taxon>Eukaryota</taxon>
        <taxon>Fungi</taxon>
        <taxon>Dikarya</taxon>
        <taxon>Ascomycota</taxon>
        <taxon>Pezizomycotina</taxon>
        <taxon>Dothideomycetes</taxon>
        <taxon>Pleosporomycetidae</taxon>
        <taxon>Mytilinidiales</taxon>
        <taxon>Argynnaceae</taxon>
        <taxon>Lepidopterella</taxon>
    </lineage>
</organism>
<sequence>MQDSLYSSDPAEEPQDEDADTMTDVYPADPPNPLDATTDAAPNSNPTANTHHALSFTSLQILLLLLALLTFLLAFSILTTHLLAGFIVFKTEAGLGEVRTGVLRGGEMRVCLWAR</sequence>
<proteinExistence type="predicted"/>
<dbReference type="AlphaFoldDB" id="A0A8E2JA61"/>
<keyword evidence="4" id="KW-1185">Reference proteome</keyword>
<keyword evidence="2" id="KW-1133">Transmembrane helix</keyword>
<feature type="compositionally biased region" description="Acidic residues" evidence="1">
    <location>
        <begin position="10"/>
        <end position="21"/>
    </location>
</feature>
<dbReference type="OrthoDB" id="3797881at2759"/>
<dbReference type="Proteomes" id="UP000250266">
    <property type="component" value="Unassembled WGS sequence"/>
</dbReference>
<evidence type="ECO:0000313" key="4">
    <source>
        <dbReference type="Proteomes" id="UP000250266"/>
    </source>
</evidence>
<accession>A0A8E2JA61</accession>
<keyword evidence="2" id="KW-0472">Membrane</keyword>
<gene>
    <name evidence="3" type="ORF">K432DRAFT_430007</name>
</gene>
<evidence type="ECO:0000256" key="1">
    <source>
        <dbReference type="SAM" id="MobiDB-lite"/>
    </source>
</evidence>
<evidence type="ECO:0000313" key="3">
    <source>
        <dbReference type="EMBL" id="OCK74464.1"/>
    </source>
</evidence>
<feature type="transmembrane region" description="Helical" evidence="2">
    <location>
        <begin position="61"/>
        <end position="89"/>
    </location>
</feature>
<feature type="compositionally biased region" description="Polar residues" evidence="1">
    <location>
        <begin position="40"/>
        <end position="49"/>
    </location>
</feature>